<organism evidence="2 3">
    <name type="scientific">Virgibacillus halodenitrificans</name>
    <name type="common">Bacillus halodenitrificans</name>
    <dbReference type="NCBI Taxonomy" id="1482"/>
    <lineage>
        <taxon>Bacteria</taxon>
        <taxon>Bacillati</taxon>
        <taxon>Bacillota</taxon>
        <taxon>Bacilli</taxon>
        <taxon>Bacillales</taxon>
        <taxon>Bacillaceae</taxon>
        <taxon>Virgibacillus</taxon>
    </lineage>
</organism>
<dbReference type="GeneID" id="71515095"/>
<keyword evidence="1" id="KW-0812">Transmembrane</keyword>
<accession>A0AAC9J1A3</accession>
<feature type="transmembrane region" description="Helical" evidence="1">
    <location>
        <begin position="33"/>
        <end position="52"/>
    </location>
</feature>
<feature type="transmembrane region" description="Helical" evidence="1">
    <location>
        <begin position="59"/>
        <end position="79"/>
    </location>
</feature>
<protein>
    <recommendedName>
        <fullName evidence="4">DUF4064 domain-containing protein</fullName>
    </recommendedName>
</protein>
<proteinExistence type="predicted"/>
<evidence type="ECO:0000256" key="1">
    <source>
        <dbReference type="SAM" id="Phobius"/>
    </source>
</evidence>
<gene>
    <name evidence="2" type="ORF">BME96_11850</name>
</gene>
<sequence length="98" mass="10318">MKTIAMLGGLLGIIISLTAQLFAIIDDSYTFGNIGFLGVLSGIIGIIGAFQVNRNNKLAAIILISSAILGFISISYLYILPATLVLISSVFAAKNIKE</sequence>
<dbReference type="RefSeq" id="WP_071649150.1">
    <property type="nucleotide sequence ID" value="NZ_CP017962.1"/>
</dbReference>
<name>A0AAC9J1A3_VIRHA</name>
<evidence type="ECO:0008006" key="4">
    <source>
        <dbReference type="Google" id="ProtNLM"/>
    </source>
</evidence>
<dbReference type="Proteomes" id="UP000182945">
    <property type="component" value="Chromosome"/>
</dbReference>
<keyword evidence="1" id="KW-1133">Transmembrane helix</keyword>
<keyword evidence="1" id="KW-0472">Membrane</keyword>
<dbReference type="KEGG" id="vhl:BME96_11850"/>
<evidence type="ECO:0000313" key="2">
    <source>
        <dbReference type="EMBL" id="APC48844.1"/>
    </source>
</evidence>
<dbReference type="EMBL" id="CP017962">
    <property type="protein sequence ID" value="APC48844.1"/>
    <property type="molecule type" value="Genomic_DNA"/>
</dbReference>
<evidence type="ECO:0000313" key="3">
    <source>
        <dbReference type="Proteomes" id="UP000182945"/>
    </source>
</evidence>
<dbReference type="AlphaFoldDB" id="A0AAC9J1A3"/>
<reference evidence="2 3" key="1">
    <citation type="submission" date="2016-11" db="EMBL/GenBank/DDBJ databases">
        <title>Complete genome sequencing of Virgibacillus halodenitrificans PDB-F2.</title>
        <authorList>
            <person name="Sun Z."/>
            <person name="Zhou Y."/>
            <person name="Li H."/>
        </authorList>
    </citation>
    <scope>NUCLEOTIDE SEQUENCE [LARGE SCALE GENOMIC DNA]</scope>
    <source>
        <strain evidence="2 3">PDB-F2</strain>
    </source>
</reference>